<dbReference type="RefSeq" id="WP_239133476.1">
    <property type="nucleotide sequence ID" value="NZ_BONZ01000015.1"/>
</dbReference>
<keyword evidence="2" id="KW-1003">Cell membrane</keyword>
<evidence type="ECO:0008006" key="12">
    <source>
        <dbReference type="Google" id="ProtNLM"/>
    </source>
</evidence>
<evidence type="ECO:0000256" key="8">
    <source>
        <dbReference type="SAM" id="MobiDB-lite"/>
    </source>
</evidence>
<dbReference type="Proteomes" id="UP000642748">
    <property type="component" value="Unassembled WGS sequence"/>
</dbReference>
<evidence type="ECO:0000256" key="6">
    <source>
        <dbReference type="ARBA" id="ARBA00023136"/>
    </source>
</evidence>
<keyword evidence="3" id="KW-0808">Transferase</keyword>
<dbReference type="GO" id="GO:0016758">
    <property type="term" value="F:hexosyltransferase activity"/>
    <property type="evidence" value="ECO:0007669"/>
    <property type="project" value="InterPro"/>
</dbReference>
<dbReference type="GO" id="GO:0005886">
    <property type="term" value="C:plasma membrane"/>
    <property type="evidence" value="ECO:0007669"/>
    <property type="project" value="UniProtKB-SubCell"/>
</dbReference>
<feature type="transmembrane region" description="Helical" evidence="9">
    <location>
        <begin position="359"/>
        <end position="381"/>
    </location>
</feature>
<dbReference type="AlphaFoldDB" id="A0A8J3QMD3"/>
<evidence type="ECO:0000256" key="9">
    <source>
        <dbReference type="SAM" id="Phobius"/>
    </source>
</evidence>
<keyword evidence="6 9" id="KW-0472">Membrane</keyword>
<feature type="compositionally biased region" description="Gly residues" evidence="8">
    <location>
        <begin position="454"/>
        <end position="463"/>
    </location>
</feature>
<evidence type="ECO:0000256" key="4">
    <source>
        <dbReference type="ARBA" id="ARBA00022692"/>
    </source>
</evidence>
<dbReference type="EMBL" id="BONZ01000015">
    <property type="protein sequence ID" value="GIH13695.1"/>
    <property type="molecule type" value="Genomic_DNA"/>
</dbReference>
<protein>
    <recommendedName>
        <fullName evidence="12">Alpha-1,2-mannosyltransferase</fullName>
    </recommendedName>
</protein>
<feature type="transmembrane region" description="Helical" evidence="9">
    <location>
        <begin position="138"/>
        <end position="156"/>
    </location>
</feature>
<reference evidence="10" key="1">
    <citation type="submission" date="2021-01" db="EMBL/GenBank/DDBJ databases">
        <title>Whole genome shotgun sequence of Rugosimonospora africana NBRC 104875.</title>
        <authorList>
            <person name="Komaki H."/>
            <person name="Tamura T."/>
        </authorList>
    </citation>
    <scope>NUCLEOTIDE SEQUENCE</scope>
    <source>
        <strain evidence="10">NBRC 104875</strain>
    </source>
</reference>
<gene>
    <name evidence="10" type="ORF">Raf01_18670</name>
</gene>
<evidence type="ECO:0000256" key="3">
    <source>
        <dbReference type="ARBA" id="ARBA00022679"/>
    </source>
</evidence>
<keyword evidence="4 9" id="KW-0812">Transmembrane</keyword>
<name>A0A8J3QMD3_9ACTN</name>
<feature type="compositionally biased region" description="Basic and acidic residues" evidence="8">
    <location>
        <begin position="400"/>
        <end position="413"/>
    </location>
</feature>
<dbReference type="InterPro" id="IPR018584">
    <property type="entry name" value="GT87"/>
</dbReference>
<feature type="transmembrane region" description="Helical" evidence="9">
    <location>
        <begin position="199"/>
        <end position="218"/>
    </location>
</feature>
<proteinExistence type="inferred from homology"/>
<organism evidence="10 11">
    <name type="scientific">Rugosimonospora africana</name>
    <dbReference type="NCBI Taxonomy" id="556532"/>
    <lineage>
        <taxon>Bacteria</taxon>
        <taxon>Bacillati</taxon>
        <taxon>Actinomycetota</taxon>
        <taxon>Actinomycetes</taxon>
        <taxon>Micromonosporales</taxon>
        <taxon>Micromonosporaceae</taxon>
        <taxon>Rugosimonospora</taxon>
    </lineage>
</organism>
<feature type="transmembrane region" description="Helical" evidence="9">
    <location>
        <begin position="108"/>
        <end position="126"/>
    </location>
</feature>
<sequence length="463" mass="49868">MGRKVAIVVGLAAVAFAFLAVFATRHGFFDLKVYYGATNYWAHGHGEIYDYLKPLSKYGYTYPPFAALTMLPMAVLPWVATIVISVAATVVVTLVIIKWFMRPVIDRYRWTPWFTVAVVAVFAAVFEPLRETVNFGQVNMILVFLVVADLIVLVYDRPAASPGSPSRAWGGVGIGLATAIKLTPGVFILYLLLARKFRAAAVSIATTAAATIAAGLVAPHASRIFWTDAVFDTDRVGSLAYISNQSLKGFTARLNPAHPNSVVWAVLVLAALAVWGWQLRRTLRLGDDLAGLALTGAMGCLVSPVTWVHHLVWLLPAMLLLAGRALLATGRRRIRLSIFTLALYVLLSSKLVWPYDNHFTGWGMLFSNAYVLATVVLLVCLPLSETTRPAVADATLAAEGRAESDVPEPERAGSARTVGVTDLGKLDDAAADAPHRVGGGRTVGAETQTRVEPAGGGVRLQYP</sequence>
<evidence type="ECO:0000256" key="5">
    <source>
        <dbReference type="ARBA" id="ARBA00022989"/>
    </source>
</evidence>
<feature type="region of interest" description="Disordered" evidence="8">
    <location>
        <begin position="400"/>
        <end position="463"/>
    </location>
</feature>
<feature type="transmembrane region" description="Helical" evidence="9">
    <location>
        <begin position="75"/>
        <end position="96"/>
    </location>
</feature>
<evidence type="ECO:0000256" key="1">
    <source>
        <dbReference type="ARBA" id="ARBA00004651"/>
    </source>
</evidence>
<keyword evidence="11" id="KW-1185">Reference proteome</keyword>
<comment type="caution">
    <text evidence="10">The sequence shown here is derived from an EMBL/GenBank/DDBJ whole genome shotgun (WGS) entry which is preliminary data.</text>
</comment>
<comment type="subcellular location">
    <subcellularLocation>
        <location evidence="1">Cell membrane</location>
        <topology evidence="1">Multi-pass membrane protein</topology>
    </subcellularLocation>
</comment>
<evidence type="ECO:0000313" key="11">
    <source>
        <dbReference type="Proteomes" id="UP000642748"/>
    </source>
</evidence>
<evidence type="ECO:0000256" key="7">
    <source>
        <dbReference type="ARBA" id="ARBA00024033"/>
    </source>
</evidence>
<evidence type="ECO:0000256" key="2">
    <source>
        <dbReference type="ARBA" id="ARBA00022475"/>
    </source>
</evidence>
<dbReference type="Pfam" id="PF09594">
    <property type="entry name" value="GT87"/>
    <property type="match status" value="1"/>
</dbReference>
<accession>A0A8J3QMD3</accession>
<feature type="transmembrane region" description="Helical" evidence="9">
    <location>
        <begin position="168"/>
        <end position="193"/>
    </location>
</feature>
<feature type="transmembrane region" description="Helical" evidence="9">
    <location>
        <begin position="334"/>
        <end position="353"/>
    </location>
</feature>
<keyword evidence="5 9" id="KW-1133">Transmembrane helix</keyword>
<evidence type="ECO:0000313" key="10">
    <source>
        <dbReference type="EMBL" id="GIH13695.1"/>
    </source>
</evidence>
<feature type="transmembrane region" description="Helical" evidence="9">
    <location>
        <begin position="262"/>
        <end position="279"/>
    </location>
</feature>
<comment type="similarity">
    <text evidence="7">Belongs to the glycosyltransferase 87 family.</text>
</comment>